<evidence type="ECO:0000313" key="4">
    <source>
        <dbReference type="Proteomes" id="UP000245765"/>
    </source>
</evidence>
<keyword evidence="2" id="KW-0812">Transmembrane</keyword>
<dbReference type="Proteomes" id="UP000245765">
    <property type="component" value="Unassembled WGS sequence"/>
</dbReference>
<dbReference type="OrthoDB" id="7585905at2"/>
<keyword evidence="4" id="KW-1185">Reference proteome</keyword>
<keyword evidence="1" id="KW-0175">Coiled coil</keyword>
<keyword evidence="2" id="KW-1133">Transmembrane helix</keyword>
<feature type="coiled-coil region" evidence="1">
    <location>
        <begin position="232"/>
        <end position="259"/>
    </location>
</feature>
<dbReference type="AlphaFoldDB" id="A0A317F723"/>
<feature type="transmembrane region" description="Helical" evidence="2">
    <location>
        <begin position="33"/>
        <end position="55"/>
    </location>
</feature>
<proteinExistence type="predicted"/>
<organism evidence="3 4">
    <name type="scientific">Falsiroseomonas bella</name>
    <dbReference type="NCBI Taxonomy" id="2184016"/>
    <lineage>
        <taxon>Bacteria</taxon>
        <taxon>Pseudomonadati</taxon>
        <taxon>Pseudomonadota</taxon>
        <taxon>Alphaproteobacteria</taxon>
        <taxon>Acetobacterales</taxon>
        <taxon>Roseomonadaceae</taxon>
        <taxon>Falsiroseomonas</taxon>
    </lineage>
</organism>
<evidence type="ECO:0000313" key="3">
    <source>
        <dbReference type="EMBL" id="PWS34980.1"/>
    </source>
</evidence>
<feature type="transmembrane region" description="Helical" evidence="2">
    <location>
        <begin position="75"/>
        <end position="98"/>
    </location>
</feature>
<dbReference type="EMBL" id="QGNA01000005">
    <property type="protein sequence ID" value="PWS34980.1"/>
    <property type="molecule type" value="Genomic_DNA"/>
</dbReference>
<comment type="caution">
    <text evidence="3">The sequence shown here is derived from an EMBL/GenBank/DDBJ whole genome shotgun (WGS) entry which is preliminary data.</text>
</comment>
<feature type="transmembrane region" description="Helical" evidence="2">
    <location>
        <begin position="272"/>
        <end position="292"/>
    </location>
</feature>
<gene>
    <name evidence="3" type="ORF">DFH01_21850</name>
</gene>
<feature type="transmembrane region" description="Helical" evidence="2">
    <location>
        <begin position="110"/>
        <end position="133"/>
    </location>
</feature>
<accession>A0A317F723</accession>
<evidence type="ECO:0008006" key="5">
    <source>
        <dbReference type="Google" id="ProtNLM"/>
    </source>
</evidence>
<reference evidence="4" key="1">
    <citation type="submission" date="2018-05" db="EMBL/GenBank/DDBJ databases">
        <authorList>
            <person name="Du Z."/>
            <person name="Wang X."/>
        </authorList>
    </citation>
    <scope>NUCLEOTIDE SEQUENCE [LARGE SCALE GENOMIC DNA]</scope>
    <source>
        <strain evidence="4">CQN31</strain>
    </source>
</reference>
<name>A0A317F723_9PROT</name>
<evidence type="ECO:0000256" key="2">
    <source>
        <dbReference type="SAM" id="Phobius"/>
    </source>
</evidence>
<keyword evidence="2" id="KW-0472">Membrane</keyword>
<protein>
    <recommendedName>
        <fullName evidence="5">PhnA-like protein</fullName>
    </recommendedName>
</protein>
<sequence>MQARVATADHDGVVAVARPEGAPSLAPRVSWGAVFAGGVAAVGLGAMLNMLGLAIGATTLDPATPGESPAAETFALIAGGWLLLANLVALLGGGWVAARLSGTADRMDGALHGFAVWAVAFLLSFLLVGNIVAGTAGTAARGASALIGGTAQGLGQAAQAIAPQAADALDPEGLTARLERMLRSEGAPEEMSSDQRQAEIARLIAERVREEGDGAGQDRLPALLAAEFGIPEQQAQARIAELESRARELATEVERQARSAAEAATNAAATGAYWVFAAMILGAAAAAVGGAIGTRRLVVACPGQM</sequence>
<dbReference type="RefSeq" id="WP_109872623.1">
    <property type="nucleotide sequence ID" value="NZ_QGNA01000005.1"/>
</dbReference>
<evidence type="ECO:0000256" key="1">
    <source>
        <dbReference type="SAM" id="Coils"/>
    </source>
</evidence>